<evidence type="ECO:0000313" key="15">
    <source>
        <dbReference type="EMBL" id="THH10555.1"/>
    </source>
</evidence>
<keyword evidence="9" id="KW-0560">Oxidoreductase</keyword>
<keyword evidence="12" id="KW-0472">Membrane</keyword>
<gene>
    <name evidence="15" type="ORF">EW146_g8341</name>
</gene>
<keyword evidence="6" id="KW-0812">Transmembrane</keyword>
<keyword evidence="16" id="KW-1185">Reference proteome</keyword>
<evidence type="ECO:0000256" key="10">
    <source>
        <dbReference type="ARBA" id="ARBA00023004"/>
    </source>
</evidence>
<comment type="cofactor">
    <cofactor evidence="1 13">
        <name>heme</name>
        <dbReference type="ChEBI" id="CHEBI:30413"/>
    </cofactor>
</comment>
<dbReference type="Gene3D" id="1.10.630.10">
    <property type="entry name" value="Cytochrome P450"/>
    <property type="match status" value="1"/>
</dbReference>
<comment type="pathway">
    <text evidence="3">Secondary metabolite biosynthesis.</text>
</comment>
<comment type="subcellular location">
    <subcellularLocation>
        <location evidence="2">Membrane</location>
    </subcellularLocation>
</comment>
<evidence type="ECO:0000256" key="6">
    <source>
        <dbReference type="ARBA" id="ARBA00022692"/>
    </source>
</evidence>
<comment type="caution">
    <text evidence="15">The sequence shown here is derived from an EMBL/GenBank/DDBJ whole genome shotgun (WGS) entry which is preliminary data.</text>
</comment>
<evidence type="ECO:0000259" key="14">
    <source>
        <dbReference type="PROSITE" id="PS50404"/>
    </source>
</evidence>
<comment type="similarity">
    <text evidence="4">Belongs to the cytochrome P450 family.</text>
</comment>
<dbReference type="PRINTS" id="PR00463">
    <property type="entry name" value="EP450I"/>
</dbReference>
<evidence type="ECO:0000256" key="13">
    <source>
        <dbReference type="PIRSR" id="PIRSR602401-1"/>
    </source>
</evidence>
<keyword evidence="8" id="KW-1133">Transmembrane helix</keyword>
<dbReference type="PANTHER" id="PTHR46300:SF2">
    <property type="entry name" value="CYTOCHROME P450 MONOOXYGENASE ALNH-RELATED"/>
    <property type="match status" value="1"/>
</dbReference>
<dbReference type="InterPro" id="IPR050364">
    <property type="entry name" value="Cytochrome_P450_fung"/>
</dbReference>
<feature type="domain" description="GST N-terminal" evidence="14">
    <location>
        <begin position="501"/>
        <end position="588"/>
    </location>
</feature>
<dbReference type="InterPro" id="IPR054416">
    <property type="entry name" value="GST_UstS-like_C"/>
</dbReference>
<dbReference type="SUPFAM" id="SSF48264">
    <property type="entry name" value="Cytochrome P450"/>
    <property type="match status" value="1"/>
</dbReference>
<evidence type="ECO:0000256" key="4">
    <source>
        <dbReference type="ARBA" id="ARBA00010617"/>
    </source>
</evidence>
<evidence type="ECO:0000313" key="16">
    <source>
        <dbReference type="Proteomes" id="UP000310158"/>
    </source>
</evidence>
<dbReference type="PANTHER" id="PTHR46300">
    <property type="entry name" value="P450, PUTATIVE (EUROFUNG)-RELATED-RELATED"/>
    <property type="match status" value="1"/>
</dbReference>
<keyword evidence="7 13" id="KW-0479">Metal-binding</keyword>
<dbReference type="GO" id="GO:0016705">
    <property type="term" value="F:oxidoreductase activity, acting on paired donors, with incorporation or reduction of molecular oxygen"/>
    <property type="evidence" value="ECO:0007669"/>
    <property type="project" value="InterPro"/>
</dbReference>
<evidence type="ECO:0000256" key="12">
    <source>
        <dbReference type="ARBA" id="ARBA00023136"/>
    </source>
</evidence>
<evidence type="ECO:0000256" key="5">
    <source>
        <dbReference type="ARBA" id="ARBA00022617"/>
    </source>
</evidence>
<dbReference type="GO" id="GO:0016020">
    <property type="term" value="C:membrane"/>
    <property type="evidence" value="ECO:0007669"/>
    <property type="project" value="UniProtKB-SubCell"/>
</dbReference>
<feature type="binding site" description="axial binding residue" evidence="13">
    <location>
        <position position="418"/>
    </location>
    <ligand>
        <name>heme</name>
        <dbReference type="ChEBI" id="CHEBI:30413"/>
    </ligand>
    <ligandPart>
        <name>Fe</name>
        <dbReference type="ChEBI" id="CHEBI:18248"/>
    </ligandPart>
</feature>
<name>A0A4S4LFV8_9AGAM</name>
<dbReference type="InterPro" id="IPR004045">
    <property type="entry name" value="Glutathione_S-Trfase_N"/>
</dbReference>
<dbReference type="CDD" id="cd03038">
    <property type="entry name" value="GST_N_etherase_LigE"/>
    <property type="match status" value="1"/>
</dbReference>
<dbReference type="Gene3D" id="3.40.30.10">
    <property type="entry name" value="Glutaredoxin"/>
    <property type="match status" value="1"/>
</dbReference>
<keyword evidence="11" id="KW-0503">Monooxygenase</keyword>
<dbReference type="Pfam" id="PF22041">
    <property type="entry name" value="GST_C_7"/>
    <property type="match status" value="1"/>
</dbReference>
<evidence type="ECO:0000256" key="9">
    <source>
        <dbReference type="ARBA" id="ARBA00023002"/>
    </source>
</evidence>
<dbReference type="GO" id="GO:0004497">
    <property type="term" value="F:monooxygenase activity"/>
    <property type="evidence" value="ECO:0007669"/>
    <property type="project" value="UniProtKB-KW"/>
</dbReference>
<dbReference type="InterPro" id="IPR002401">
    <property type="entry name" value="Cyt_P450_E_grp-I"/>
</dbReference>
<evidence type="ECO:0000256" key="2">
    <source>
        <dbReference type="ARBA" id="ARBA00004370"/>
    </source>
</evidence>
<evidence type="ECO:0000256" key="11">
    <source>
        <dbReference type="ARBA" id="ARBA00023033"/>
    </source>
</evidence>
<dbReference type="PROSITE" id="PS50404">
    <property type="entry name" value="GST_NTER"/>
    <property type="match status" value="1"/>
</dbReference>
<dbReference type="Gene3D" id="1.20.1050.10">
    <property type="match status" value="1"/>
</dbReference>
<organism evidence="15 16">
    <name type="scientific">Bondarzewia mesenterica</name>
    <dbReference type="NCBI Taxonomy" id="1095465"/>
    <lineage>
        <taxon>Eukaryota</taxon>
        <taxon>Fungi</taxon>
        <taxon>Dikarya</taxon>
        <taxon>Basidiomycota</taxon>
        <taxon>Agaricomycotina</taxon>
        <taxon>Agaricomycetes</taxon>
        <taxon>Russulales</taxon>
        <taxon>Bondarzewiaceae</taxon>
        <taxon>Bondarzewia</taxon>
    </lineage>
</organism>
<keyword evidence="5 13" id="KW-0349">Heme</keyword>
<keyword evidence="10 13" id="KW-0408">Iron</keyword>
<dbReference type="GO" id="GO:0020037">
    <property type="term" value="F:heme binding"/>
    <property type="evidence" value="ECO:0007669"/>
    <property type="project" value="InterPro"/>
</dbReference>
<evidence type="ECO:0000256" key="8">
    <source>
        <dbReference type="ARBA" id="ARBA00022989"/>
    </source>
</evidence>
<protein>
    <recommendedName>
        <fullName evidence="14">GST N-terminal domain-containing protein</fullName>
    </recommendedName>
</protein>
<dbReference type="InterPro" id="IPR036396">
    <property type="entry name" value="Cyt_P450_sf"/>
</dbReference>
<reference evidence="15 16" key="1">
    <citation type="submission" date="2019-02" db="EMBL/GenBank/DDBJ databases">
        <title>Genome sequencing of the rare red list fungi Bondarzewia mesenterica.</title>
        <authorList>
            <person name="Buettner E."/>
            <person name="Kellner H."/>
        </authorList>
    </citation>
    <scope>NUCLEOTIDE SEQUENCE [LARGE SCALE GENOMIC DNA]</scope>
    <source>
        <strain evidence="15 16">DSM 108281</strain>
    </source>
</reference>
<dbReference type="InterPro" id="IPR017972">
    <property type="entry name" value="Cyt_P450_CS"/>
</dbReference>
<dbReference type="InterPro" id="IPR001128">
    <property type="entry name" value="Cyt_P450"/>
</dbReference>
<evidence type="ECO:0000256" key="3">
    <source>
        <dbReference type="ARBA" id="ARBA00005179"/>
    </source>
</evidence>
<dbReference type="AlphaFoldDB" id="A0A4S4LFV8"/>
<dbReference type="SUPFAM" id="SSF52833">
    <property type="entry name" value="Thioredoxin-like"/>
    <property type="match status" value="1"/>
</dbReference>
<dbReference type="InterPro" id="IPR036249">
    <property type="entry name" value="Thioredoxin-like_sf"/>
</dbReference>
<dbReference type="GO" id="GO:0005506">
    <property type="term" value="F:iron ion binding"/>
    <property type="evidence" value="ECO:0007669"/>
    <property type="project" value="InterPro"/>
</dbReference>
<dbReference type="Proteomes" id="UP000310158">
    <property type="component" value="Unassembled WGS sequence"/>
</dbReference>
<accession>A0A4S4LFV8</accession>
<proteinExistence type="inferred from homology"/>
<evidence type="ECO:0000256" key="7">
    <source>
        <dbReference type="ARBA" id="ARBA00022723"/>
    </source>
</evidence>
<dbReference type="PROSITE" id="PS00086">
    <property type="entry name" value="CYTOCHROME_P450"/>
    <property type="match status" value="1"/>
</dbReference>
<dbReference type="OrthoDB" id="1103324at2759"/>
<sequence length="752" mass="85136">MFSVPKPFLWTWYQTLSQQYGAIFHLRILRDEIIVISDPRIAEELLGRRGNNYSSRKHLPYAEKYRSGGKRMLLMPYGPEFTKQRTAMQLLFRPEGAIANPDSAHLHLLTLTGHLELGIISNRQRQRQQALKLLIDFQDVPGQWNNHLKSYSSGVALGVAFGMTVESAHKRMPQLLTNTETLGQDLEPGRWMSDSFPWLDKLPDAISPWRASARAKHEREMKSLQLIETWAKEAKNQSPDTLKAENLVSQLWKLRDTMHLDDESIAYIGGSVGEAGTNTTQCILACFLYACTVWPMVVTRAQEELDSVVGDCLPSFSNYRDLPFLFSVVKETLRWVPVTPLAMPHLVSRDDVYDGYVIPANSLIVTSIWNMHRDPANFSDPDVFDPYRFYEVTSNGQVPAHASLLDGIWTFGFGRRSCPGRRLAVDSVWLAIAYLLWAFDISKDDSFPNVAAEVPLSNFQWRDAVNICISTRSIPSPTILSQQPPNPNIMSDIITLYDIPSNGGIKDISWSPNIWKTRLALNMKGLSHKTVWVEYPDIENLCKNIGAEPTGSMVPYTLPVIHDPKTGAVVSESFKIAQYLDKTYPSAVTLVPQGTGTFQAMVADIAVQKIGFNLLMMLGMPTLQLLPPRSSAYYRHTRELFFKKKIEEWAPDEEEKNALWKRTLDGFAEIHKWINFGGEGKVFMMGDSPTFSDTVIVAFLATLRRTLPESEKGKWEELMVVDDGRWAKLADAFAKWEAVDEEGTNNTKFWSL</sequence>
<dbReference type="EMBL" id="SGPL01000565">
    <property type="protein sequence ID" value="THH10555.1"/>
    <property type="molecule type" value="Genomic_DNA"/>
</dbReference>
<evidence type="ECO:0000256" key="1">
    <source>
        <dbReference type="ARBA" id="ARBA00001971"/>
    </source>
</evidence>
<dbReference type="Pfam" id="PF00067">
    <property type="entry name" value="p450"/>
    <property type="match status" value="1"/>
</dbReference>
<dbReference type="Pfam" id="PF13409">
    <property type="entry name" value="GST_N_2"/>
    <property type="match status" value="1"/>
</dbReference>